<sequence>MEIAGFIVAVLAVVASGAAALYAHGANRRADAANRTAEEALKLQRAALPPVWSAVEAIGEGTMAFRNQSSRTIEVLGITVEPDAAAQFVGAPPRPHSVEYGDFLALQVRARYMSQPAHRIFIEWRYEGEDHVHKTMRQV</sequence>
<name>A0AAU7VXP0_9MICO</name>
<proteinExistence type="predicted"/>
<gene>
    <name evidence="1" type="ORF">ABS642_03430</name>
</gene>
<organism evidence="1">
    <name type="scientific">Microbacterium sp. A8/3-1</name>
    <dbReference type="NCBI Taxonomy" id="3160749"/>
    <lineage>
        <taxon>Bacteria</taxon>
        <taxon>Bacillati</taxon>
        <taxon>Actinomycetota</taxon>
        <taxon>Actinomycetes</taxon>
        <taxon>Micrococcales</taxon>
        <taxon>Microbacteriaceae</taxon>
        <taxon>Microbacterium</taxon>
    </lineage>
</organism>
<evidence type="ECO:0000313" key="1">
    <source>
        <dbReference type="EMBL" id="XBX79159.1"/>
    </source>
</evidence>
<reference evidence="1" key="1">
    <citation type="submission" date="2024-06" db="EMBL/GenBank/DDBJ databases">
        <title>Draft genome sequence of Microbacterium sp. strain A8/3-1, isolated from Oxytropis tragacanthoides Fisch. ex DC. Root nodules in the Altai region of Russia.</title>
        <authorList>
            <person name="Sazanova A."/>
            <person name="Guro P."/>
            <person name="Kuznetsova I."/>
            <person name="Belimov A."/>
            <person name="Safronova V."/>
        </authorList>
    </citation>
    <scope>NUCLEOTIDE SEQUENCE</scope>
    <source>
        <strain evidence="1">A8/3-1</strain>
    </source>
</reference>
<dbReference type="RefSeq" id="WP_350352257.1">
    <property type="nucleotide sequence ID" value="NZ_CP158357.1"/>
</dbReference>
<dbReference type="EMBL" id="CP158357">
    <property type="protein sequence ID" value="XBX79159.1"/>
    <property type="molecule type" value="Genomic_DNA"/>
</dbReference>
<protein>
    <submittedName>
        <fullName evidence="1">Uncharacterized protein</fullName>
    </submittedName>
</protein>
<dbReference type="AlphaFoldDB" id="A0AAU7VXP0"/>
<accession>A0AAU7VXP0</accession>